<evidence type="ECO:0000313" key="2">
    <source>
        <dbReference type="EMBL" id="KAJ4969573.1"/>
    </source>
</evidence>
<accession>A0A9Q0KFA0</accession>
<reference evidence="2" key="1">
    <citation type="journal article" date="2023" name="Plant J.">
        <title>The genome of the king protea, Protea cynaroides.</title>
        <authorList>
            <person name="Chang J."/>
            <person name="Duong T.A."/>
            <person name="Schoeman C."/>
            <person name="Ma X."/>
            <person name="Roodt D."/>
            <person name="Barker N."/>
            <person name="Li Z."/>
            <person name="Van de Peer Y."/>
            <person name="Mizrachi E."/>
        </authorList>
    </citation>
    <scope>NUCLEOTIDE SEQUENCE</scope>
    <source>
        <tissue evidence="2">Young leaves</tissue>
    </source>
</reference>
<evidence type="ECO:0000256" key="1">
    <source>
        <dbReference type="SAM" id="Coils"/>
    </source>
</evidence>
<evidence type="ECO:0000313" key="3">
    <source>
        <dbReference type="Proteomes" id="UP001141806"/>
    </source>
</evidence>
<dbReference type="OrthoDB" id="620544at2759"/>
<comment type="caution">
    <text evidence="2">The sequence shown here is derived from an EMBL/GenBank/DDBJ whole genome shotgun (WGS) entry which is preliminary data.</text>
</comment>
<dbReference type="AlphaFoldDB" id="A0A9Q0KFA0"/>
<dbReference type="PANTHER" id="PTHR48459">
    <property type="entry name" value="CUE DOMAIN-CONTAINING PROTEIN"/>
    <property type="match status" value="1"/>
</dbReference>
<protein>
    <recommendedName>
        <fullName evidence="4">CUE domain-containing protein</fullName>
    </recommendedName>
</protein>
<proteinExistence type="predicted"/>
<name>A0A9Q0KFA0_9MAGN</name>
<feature type="coiled-coil region" evidence="1">
    <location>
        <begin position="402"/>
        <end position="470"/>
    </location>
</feature>
<keyword evidence="1" id="KW-0175">Coiled coil</keyword>
<dbReference type="PANTHER" id="PTHR48459:SF1">
    <property type="entry name" value="CUE DOMAIN-CONTAINING PROTEIN"/>
    <property type="match status" value="1"/>
</dbReference>
<feature type="coiled-coil region" evidence="1">
    <location>
        <begin position="342"/>
        <end position="372"/>
    </location>
</feature>
<dbReference type="EMBL" id="JAMYWD010000006">
    <property type="protein sequence ID" value="KAJ4969573.1"/>
    <property type="molecule type" value="Genomic_DNA"/>
</dbReference>
<sequence length="584" mass="63612">MGFSSVFRSLQEIFPQVDVRALKAVAMENCKDADVAVECVLLEVLPYLPTTSESRRTKDDSQHVNHSIVGGEEPVQGVVEGAITGLPSNSGSDIGEDANDTIDTTDTPYGDAKCMNEEFVGSSALSLHAGNDDDLQMNSHGLGNISLDQPSGHLFLNIVPEEILSLEKSQNDSVADGSHRGSFVGSGSVIREDRFTDCCNNACTFKDLNELVIPDSSTTCGESLQDQTCSDADSLKEENLPATVQLIPSSQESQEEASDAADCGSLSAKIGATISEFEKPDSSSPSESVSAEEVFETEVGHFENGSSSVAVVSQSSQICSIELLEEIIVEAKNNKRTLFLAMESVINKMKELEFQEEAAEQIKREVAKAGLDILANVEELRQMLQYAKEANDMHAGEVYAEKAILATEVTEIQSRIQNLSDEREKSLAILEEMSQSLEIRLAAAEEERKIAELEKLETEKSARMALAEKELAFEQVFKDAEILKQQAEENSKLRDFLMDRGHVVDILQGEIAVICQDVKSLKEKFDERAPISKSLSSSQTSCILASWSLSFKSLAFDPITEKVKASEALEKPSPAPSFVGQVQE</sequence>
<dbReference type="Proteomes" id="UP001141806">
    <property type="component" value="Unassembled WGS sequence"/>
</dbReference>
<evidence type="ECO:0008006" key="4">
    <source>
        <dbReference type="Google" id="ProtNLM"/>
    </source>
</evidence>
<gene>
    <name evidence="2" type="ORF">NE237_016274</name>
</gene>
<keyword evidence="3" id="KW-1185">Reference proteome</keyword>
<organism evidence="2 3">
    <name type="scientific">Protea cynaroides</name>
    <dbReference type="NCBI Taxonomy" id="273540"/>
    <lineage>
        <taxon>Eukaryota</taxon>
        <taxon>Viridiplantae</taxon>
        <taxon>Streptophyta</taxon>
        <taxon>Embryophyta</taxon>
        <taxon>Tracheophyta</taxon>
        <taxon>Spermatophyta</taxon>
        <taxon>Magnoliopsida</taxon>
        <taxon>Proteales</taxon>
        <taxon>Proteaceae</taxon>
        <taxon>Protea</taxon>
    </lineage>
</organism>